<dbReference type="Pfam" id="PF07729">
    <property type="entry name" value="FCD"/>
    <property type="match status" value="1"/>
</dbReference>
<dbReference type="Proteomes" id="UP001165587">
    <property type="component" value="Unassembled WGS sequence"/>
</dbReference>
<dbReference type="CDD" id="cd07377">
    <property type="entry name" value="WHTH_GntR"/>
    <property type="match status" value="1"/>
</dbReference>
<dbReference type="SMART" id="SM00345">
    <property type="entry name" value="HTH_GNTR"/>
    <property type="match status" value="1"/>
</dbReference>
<dbReference type="Pfam" id="PF00392">
    <property type="entry name" value="GntR"/>
    <property type="match status" value="1"/>
</dbReference>
<dbReference type="GO" id="GO:0003677">
    <property type="term" value="F:DNA binding"/>
    <property type="evidence" value="ECO:0007669"/>
    <property type="project" value="UniProtKB-KW"/>
</dbReference>
<evidence type="ECO:0000256" key="2">
    <source>
        <dbReference type="ARBA" id="ARBA00023125"/>
    </source>
</evidence>
<dbReference type="InterPro" id="IPR036388">
    <property type="entry name" value="WH-like_DNA-bd_sf"/>
</dbReference>
<evidence type="ECO:0000313" key="7">
    <source>
        <dbReference type="Proteomes" id="UP001165587"/>
    </source>
</evidence>
<evidence type="ECO:0000256" key="3">
    <source>
        <dbReference type="ARBA" id="ARBA00023163"/>
    </source>
</evidence>
<dbReference type="PROSITE" id="PS50949">
    <property type="entry name" value="HTH_GNTR"/>
    <property type="match status" value="1"/>
</dbReference>
<dbReference type="InterPro" id="IPR036390">
    <property type="entry name" value="WH_DNA-bd_sf"/>
</dbReference>
<sequence length="258" mass="27643">MNLDESSADAGAVAGPGAGAGGSRVRRRPGVTDHVTELFHEEIRSGRWAVGERIPVESALVQWTGAGRNAVREAVQSLVQSGLVRREQGRGTFVIARSQLAQTLSRSISHGLRRDGLELRSALDSSAAALAAVRRTAADITRLQRLLAERAASWEAPDAAGAGAGDADAVSTPDLDRRIRADLALHRAIVEATHNALYLELYEGLTAVFEEVQRADVEGDIDPHAEHHRRLVEAIVAGDPEAARRQIEALIDPLLEDS</sequence>
<organism evidence="6 7">
    <name type="scientific">Herbiconiux oxytropis</name>
    <dbReference type="NCBI Taxonomy" id="2970915"/>
    <lineage>
        <taxon>Bacteria</taxon>
        <taxon>Bacillati</taxon>
        <taxon>Actinomycetota</taxon>
        <taxon>Actinomycetes</taxon>
        <taxon>Micrococcales</taxon>
        <taxon>Microbacteriaceae</taxon>
        <taxon>Herbiconiux</taxon>
    </lineage>
</organism>
<dbReference type="Gene3D" id="1.10.10.10">
    <property type="entry name" value="Winged helix-like DNA-binding domain superfamily/Winged helix DNA-binding domain"/>
    <property type="match status" value="1"/>
</dbReference>
<dbReference type="GO" id="GO:0003700">
    <property type="term" value="F:DNA-binding transcription factor activity"/>
    <property type="evidence" value="ECO:0007669"/>
    <property type="project" value="InterPro"/>
</dbReference>
<name>A0AA42BVX3_9MICO</name>
<dbReference type="SMART" id="SM00895">
    <property type="entry name" value="FCD"/>
    <property type="match status" value="1"/>
</dbReference>
<evidence type="ECO:0000313" key="6">
    <source>
        <dbReference type="EMBL" id="MCS5725063.1"/>
    </source>
</evidence>
<proteinExistence type="predicted"/>
<keyword evidence="7" id="KW-1185">Reference proteome</keyword>
<protein>
    <submittedName>
        <fullName evidence="6">FCD domain-containing protein</fullName>
    </submittedName>
</protein>
<keyword evidence="1" id="KW-0805">Transcription regulation</keyword>
<comment type="caution">
    <text evidence="6">The sequence shown here is derived from an EMBL/GenBank/DDBJ whole genome shotgun (WGS) entry which is preliminary data.</text>
</comment>
<reference evidence="6" key="1">
    <citation type="submission" date="2022-08" db="EMBL/GenBank/DDBJ databases">
        <authorList>
            <person name="Deng Y."/>
            <person name="Han X.-F."/>
            <person name="Zhang Y.-Q."/>
        </authorList>
    </citation>
    <scope>NUCLEOTIDE SEQUENCE</scope>
    <source>
        <strain evidence="6">CPCC 203407</strain>
    </source>
</reference>
<evidence type="ECO:0000256" key="4">
    <source>
        <dbReference type="SAM" id="MobiDB-lite"/>
    </source>
</evidence>
<feature type="region of interest" description="Disordered" evidence="4">
    <location>
        <begin position="1"/>
        <end position="29"/>
    </location>
</feature>
<dbReference type="EMBL" id="JANLCK010000002">
    <property type="protein sequence ID" value="MCS5725063.1"/>
    <property type="molecule type" value="Genomic_DNA"/>
</dbReference>
<dbReference type="InterPro" id="IPR011711">
    <property type="entry name" value="GntR_C"/>
</dbReference>
<dbReference type="PANTHER" id="PTHR43537:SF47">
    <property type="entry name" value="REGULATORY PROTEIN GNTR HTH"/>
    <property type="match status" value="1"/>
</dbReference>
<keyword evidence="2" id="KW-0238">DNA-binding</keyword>
<feature type="domain" description="HTH gntR-type" evidence="5">
    <location>
        <begin position="29"/>
        <end position="97"/>
    </location>
</feature>
<evidence type="ECO:0000256" key="1">
    <source>
        <dbReference type="ARBA" id="ARBA00023015"/>
    </source>
</evidence>
<accession>A0AA42BVX3</accession>
<dbReference type="InterPro" id="IPR000524">
    <property type="entry name" value="Tscrpt_reg_HTH_GntR"/>
</dbReference>
<keyword evidence="3" id="KW-0804">Transcription</keyword>
<dbReference type="SUPFAM" id="SSF46785">
    <property type="entry name" value="Winged helix' DNA-binding domain"/>
    <property type="match status" value="1"/>
</dbReference>
<dbReference type="AlphaFoldDB" id="A0AA42BVX3"/>
<dbReference type="Gene3D" id="1.20.120.530">
    <property type="entry name" value="GntR ligand-binding domain-like"/>
    <property type="match status" value="1"/>
</dbReference>
<evidence type="ECO:0000259" key="5">
    <source>
        <dbReference type="PROSITE" id="PS50949"/>
    </source>
</evidence>
<dbReference type="PANTHER" id="PTHR43537">
    <property type="entry name" value="TRANSCRIPTIONAL REGULATOR, GNTR FAMILY"/>
    <property type="match status" value="1"/>
</dbReference>
<gene>
    <name evidence="6" type="ORF">N1028_04055</name>
</gene>
<dbReference type="RefSeq" id="WP_259525540.1">
    <property type="nucleotide sequence ID" value="NZ_JANLCK010000002.1"/>
</dbReference>
<dbReference type="InterPro" id="IPR008920">
    <property type="entry name" value="TF_FadR/GntR_C"/>
</dbReference>
<dbReference type="SUPFAM" id="SSF48008">
    <property type="entry name" value="GntR ligand-binding domain-like"/>
    <property type="match status" value="1"/>
</dbReference>